<dbReference type="RefSeq" id="WP_094814867.1">
    <property type="nucleotide sequence ID" value="NZ_NEVU01000003.1"/>
</dbReference>
<keyword evidence="3" id="KW-1185">Reference proteome</keyword>
<gene>
    <name evidence="2" type="ORF">CAL22_15820</name>
</gene>
<dbReference type="Gene3D" id="3.90.870.10">
    <property type="entry name" value="DHBP synthase"/>
    <property type="match status" value="1"/>
</dbReference>
<dbReference type="PROSITE" id="PS51163">
    <property type="entry name" value="YRDC"/>
    <property type="match status" value="1"/>
</dbReference>
<accession>A0A261VDS4</accession>
<sequence>MALHLTIHPDNPQPRLLKQAAQWISDGGLVAIPTDSSYAVVARLDDKDAADRLRRLRGLDERHHLTLLCRDLAEIGHFAKVDNRQYRLLKLATPGPWTFILEATREVPRRVSHPSRKTIGIRVPDHAVALALLEQVGAPLLSTTLIPRDEEDALNDPEDIGLRYAHELAAVIDAGACAQHPTTVIDLTGDEPAVLRRGRGDPQTLGLS</sequence>
<dbReference type="PANTHER" id="PTHR42828">
    <property type="entry name" value="DHBP SYNTHASE RIBB-LIKE ALPHA/BETA DOMAIN-CONTAINING PROTEIN"/>
    <property type="match status" value="1"/>
</dbReference>
<dbReference type="OrthoDB" id="9781656at2"/>
<evidence type="ECO:0000259" key="1">
    <source>
        <dbReference type="PROSITE" id="PS51163"/>
    </source>
</evidence>
<dbReference type="EMBL" id="NEVU01000003">
    <property type="protein sequence ID" value="OZI71313.1"/>
    <property type="molecule type" value="Genomic_DNA"/>
</dbReference>
<dbReference type="InterPro" id="IPR006070">
    <property type="entry name" value="Sua5-like_dom"/>
</dbReference>
<dbReference type="SUPFAM" id="SSF55821">
    <property type="entry name" value="YrdC/RibB"/>
    <property type="match status" value="1"/>
</dbReference>
<protein>
    <submittedName>
        <fullName evidence="2">Threonylcarbamoyl-AMP synthase</fullName>
    </submittedName>
</protein>
<dbReference type="Proteomes" id="UP000216429">
    <property type="component" value="Unassembled WGS sequence"/>
</dbReference>
<dbReference type="AlphaFoldDB" id="A0A261VDS4"/>
<name>A0A261VDS4_9BORD</name>
<dbReference type="InterPro" id="IPR017945">
    <property type="entry name" value="DHBP_synth_RibB-like_a/b_dom"/>
</dbReference>
<dbReference type="NCBIfam" id="TIGR00057">
    <property type="entry name" value="L-threonylcarbamoyladenylate synthase"/>
    <property type="match status" value="1"/>
</dbReference>
<dbReference type="Pfam" id="PF01300">
    <property type="entry name" value="Sua5_yciO_yrdC"/>
    <property type="match status" value="1"/>
</dbReference>
<proteinExistence type="predicted"/>
<dbReference type="PANTHER" id="PTHR42828:SF3">
    <property type="entry name" value="THREONYLCARBAMOYL-AMP SYNTHASE"/>
    <property type="match status" value="1"/>
</dbReference>
<feature type="domain" description="YrdC-like" evidence="1">
    <location>
        <begin position="14"/>
        <end position="200"/>
    </location>
</feature>
<evidence type="ECO:0000313" key="3">
    <source>
        <dbReference type="Proteomes" id="UP000216429"/>
    </source>
</evidence>
<comment type="caution">
    <text evidence="2">The sequence shown here is derived from an EMBL/GenBank/DDBJ whole genome shotgun (WGS) entry which is preliminary data.</text>
</comment>
<dbReference type="InterPro" id="IPR052532">
    <property type="entry name" value="SUA5_domain"/>
</dbReference>
<dbReference type="GO" id="GO:0003725">
    <property type="term" value="F:double-stranded RNA binding"/>
    <property type="evidence" value="ECO:0007669"/>
    <property type="project" value="InterPro"/>
</dbReference>
<reference evidence="3" key="1">
    <citation type="submission" date="2017-05" db="EMBL/GenBank/DDBJ databases">
        <title>Complete and WGS of Bordetella genogroups.</title>
        <authorList>
            <person name="Spilker T."/>
            <person name="Lipuma J."/>
        </authorList>
    </citation>
    <scope>NUCLEOTIDE SEQUENCE [LARGE SCALE GENOMIC DNA]</scope>
    <source>
        <strain evidence="3">AU6712</strain>
    </source>
</reference>
<organism evidence="2 3">
    <name type="scientific">Bordetella genomosp. 12</name>
    <dbReference type="NCBI Taxonomy" id="463035"/>
    <lineage>
        <taxon>Bacteria</taxon>
        <taxon>Pseudomonadati</taxon>
        <taxon>Pseudomonadota</taxon>
        <taxon>Betaproteobacteria</taxon>
        <taxon>Burkholderiales</taxon>
        <taxon>Alcaligenaceae</taxon>
        <taxon>Bordetella</taxon>
    </lineage>
</organism>
<evidence type="ECO:0000313" key="2">
    <source>
        <dbReference type="EMBL" id="OZI71313.1"/>
    </source>
</evidence>